<dbReference type="Proteomes" id="UP001279734">
    <property type="component" value="Unassembled WGS sequence"/>
</dbReference>
<evidence type="ECO:0000313" key="1">
    <source>
        <dbReference type="EMBL" id="GMH07455.1"/>
    </source>
</evidence>
<gene>
    <name evidence="1" type="ORF">Nepgr_009295</name>
</gene>
<accession>A0AAD3XK78</accession>
<organism evidence="1 2">
    <name type="scientific">Nepenthes gracilis</name>
    <name type="common">Slender pitcher plant</name>
    <dbReference type="NCBI Taxonomy" id="150966"/>
    <lineage>
        <taxon>Eukaryota</taxon>
        <taxon>Viridiplantae</taxon>
        <taxon>Streptophyta</taxon>
        <taxon>Embryophyta</taxon>
        <taxon>Tracheophyta</taxon>
        <taxon>Spermatophyta</taxon>
        <taxon>Magnoliopsida</taxon>
        <taxon>eudicotyledons</taxon>
        <taxon>Gunneridae</taxon>
        <taxon>Pentapetalae</taxon>
        <taxon>Caryophyllales</taxon>
        <taxon>Nepenthaceae</taxon>
        <taxon>Nepenthes</taxon>
    </lineage>
</organism>
<protein>
    <submittedName>
        <fullName evidence="1">Uncharacterized protein</fullName>
    </submittedName>
</protein>
<comment type="caution">
    <text evidence="1">The sequence shown here is derived from an EMBL/GenBank/DDBJ whole genome shotgun (WGS) entry which is preliminary data.</text>
</comment>
<reference evidence="1" key="1">
    <citation type="submission" date="2023-05" db="EMBL/GenBank/DDBJ databases">
        <title>Nepenthes gracilis genome sequencing.</title>
        <authorList>
            <person name="Fukushima K."/>
        </authorList>
    </citation>
    <scope>NUCLEOTIDE SEQUENCE</scope>
    <source>
        <strain evidence="1">SING2019-196</strain>
    </source>
</reference>
<sequence length="69" mass="8217">MCRTKHLEKMKMTFREKLQKQHIKTGKERKSVEETVEASSEQIENGVEGSLERVAVEWKKRSSRKWLLD</sequence>
<keyword evidence="2" id="KW-1185">Reference proteome</keyword>
<evidence type="ECO:0000313" key="2">
    <source>
        <dbReference type="Proteomes" id="UP001279734"/>
    </source>
</evidence>
<proteinExistence type="predicted"/>
<name>A0AAD3XK78_NEPGR</name>
<dbReference type="AlphaFoldDB" id="A0AAD3XK78"/>
<dbReference type="EMBL" id="BSYO01000007">
    <property type="protein sequence ID" value="GMH07455.1"/>
    <property type="molecule type" value="Genomic_DNA"/>
</dbReference>